<reference evidence="2" key="1">
    <citation type="submission" date="2021-09" db="EMBL/GenBank/DDBJ databases">
        <title>The genome of Mauremys mutica provides insights into the evolution of semi-aquatic lifestyle.</title>
        <authorList>
            <person name="Gong S."/>
            <person name="Gao Y."/>
        </authorList>
    </citation>
    <scope>NUCLEOTIDE SEQUENCE</scope>
    <source>
        <strain evidence="2">MM-2020</strain>
        <tissue evidence="2">Muscle</tissue>
    </source>
</reference>
<comment type="caution">
    <text evidence="2">The sequence shown here is derived from an EMBL/GenBank/DDBJ whole genome shotgun (WGS) entry which is preliminary data.</text>
</comment>
<evidence type="ECO:0000313" key="3">
    <source>
        <dbReference type="Proteomes" id="UP000827986"/>
    </source>
</evidence>
<sequence length="244" mass="26999">MKRQPGWRLWSNPAWHWPWPANKPPPRFWGENRGSWSMGVRDSLTAPPGKQRLAVRSGGSPAHLDRASLRGGSSCHFVFGTDDLKEPQAAAAGLFPPPPSPFNLCQNQLLAYLQSTLRSDFLGSQVFFVQLPRGPWLDRTTSCACGLSLWRQRDAAPFPYCSQRGKRTGFPPPSKTFVASCGAGQQRNSPPPLERDRSSFTFPSRACWLSRVTWLFALLCQDPDPSVQTLEPLAGEVPHCTLGG</sequence>
<keyword evidence="3" id="KW-1185">Reference proteome</keyword>
<evidence type="ECO:0000313" key="2">
    <source>
        <dbReference type="EMBL" id="KAH1174658.1"/>
    </source>
</evidence>
<name>A0A9D4AXY4_9SAUR</name>
<organism evidence="2 3">
    <name type="scientific">Mauremys mutica</name>
    <name type="common">yellowpond turtle</name>
    <dbReference type="NCBI Taxonomy" id="74926"/>
    <lineage>
        <taxon>Eukaryota</taxon>
        <taxon>Metazoa</taxon>
        <taxon>Chordata</taxon>
        <taxon>Craniata</taxon>
        <taxon>Vertebrata</taxon>
        <taxon>Euteleostomi</taxon>
        <taxon>Archelosauria</taxon>
        <taxon>Testudinata</taxon>
        <taxon>Testudines</taxon>
        <taxon>Cryptodira</taxon>
        <taxon>Durocryptodira</taxon>
        <taxon>Testudinoidea</taxon>
        <taxon>Geoemydidae</taxon>
        <taxon>Geoemydinae</taxon>
        <taxon>Mauremys</taxon>
    </lineage>
</organism>
<proteinExistence type="predicted"/>
<feature type="region of interest" description="Disordered" evidence="1">
    <location>
        <begin position="39"/>
        <end position="61"/>
    </location>
</feature>
<evidence type="ECO:0000256" key="1">
    <source>
        <dbReference type="SAM" id="MobiDB-lite"/>
    </source>
</evidence>
<gene>
    <name evidence="2" type="ORF">KIL84_008649</name>
</gene>
<dbReference type="Proteomes" id="UP000827986">
    <property type="component" value="Unassembled WGS sequence"/>
</dbReference>
<dbReference type="EMBL" id="JAHDVG010000479">
    <property type="protein sequence ID" value="KAH1174658.1"/>
    <property type="molecule type" value="Genomic_DNA"/>
</dbReference>
<protein>
    <submittedName>
        <fullName evidence="2">Uncharacterized protein</fullName>
    </submittedName>
</protein>
<dbReference type="AlphaFoldDB" id="A0A9D4AXY4"/>
<accession>A0A9D4AXY4</accession>